<evidence type="ECO:0000259" key="1">
    <source>
        <dbReference type="Pfam" id="PF08291"/>
    </source>
</evidence>
<dbReference type="Pfam" id="PF08291">
    <property type="entry name" value="Peptidase_M15_3"/>
    <property type="match status" value="1"/>
</dbReference>
<dbReference type="InterPro" id="IPR009045">
    <property type="entry name" value="Zn_M74/Hedgehog-like"/>
</dbReference>
<evidence type="ECO:0000313" key="2">
    <source>
        <dbReference type="EMBL" id="USG60435.1"/>
    </source>
</evidence>
<sequence length="150" mass="17141">MQLTTNFTLQELIKSQTALRLDIRNIPSEEEVANLRLVAEHILQPVRDHFKIPFVPTSGYRCRALNRALKSKDTSQHIKGQAVDLEIPTISNLDLASWIRDTLKFDQLILEFYTAGDKASGWVHCSYVEKNRRMAVINIADDKEKQSAFA</sequence>
<feature type="domain" description="Peptidase M15A C-terminal" evidence="1">
    <location>
        <begin position="6"/>
        <end position="112"/>
    </location>
</feature>
<keyword evidence="2" id="KW-0645">Protease</keyword>
<dbReference type="GO" id="GO:0004180">
    <property type="term" value="F:carboxypeptidase activity"/>
    <property type="evidence" value="ECO:0007669"/>
    <property type="project" value="UniProtKB-KW"/>
</dbReference>
<protein>
    <submittedName>
        <fullName evidence="2">D-Ala-D-Ala carboxypeptidase family metallohydrolase</fullName>
    </submittedName>
</protein>
<gene>
    <name evidence="2" type="ORF">NBZ79_14785</name>
</gene>
<reference evidence="2" key="1">
    <citation type="submission" date="2022-06" db="EMBL/GenBank/DDBJ databases">
        <title>Sneathiella actinostolidae sp. nov., isolated from a sea anemonein the Western Pacific Ocean.</title>
        <authorList>
            <person name="Wei M.J."/>
        </authorList>
    </citation>
    <scope>NUCLEOTIDE SEQUENCE</scope>
    <source>
        <strain evidence="2">PHK-P5</strain>
    </source>
</reference>
<proteinExistence type="predicted"/>
<dbReference type="SUPFAM" id="SSF55166">
    <property type="entry name" value="Hedgehog/DD-peptidase"/>
    <property type="match status" value="1"/>
</dbReference>
<evidence type="ECO:0000313" key="3">
    <source>
        <dbReference type="Proteomes" id="UP001056291"/>
    </source>
</evidence>
<dbReference type="Gene3D" id="3.30.1380.10">
    <property type="match status" value="1"/>
</dbReference>
<accession>A0ABY4VZX6</accession>
<dbReference type="EMBL" id="CP098747">
    <property type="protein sequence ID" value="USG60435.1"/>
    <property type="molecule type" value="Genomic_DNA"/>
</dbReference>
<dbReference type="InterPro" id="IPR013230">
    <property type="entry name" value="Peptidase_M15A_C"/>
</dbReference>
<keyword evidence="3" id="KW-1185">Reference proteome</keyword>
<dbReference type="RefSeq" id="WP_251933316.1">
    <property type="nucleotide sequence ID" value="NZ_CP098747.1"/>
</dbReference>
<organism evidence="2 3">
    <name type="scientific">Sneathiella marina</name>
    <dbReference type="NCBI Taxonomy" id="2950108"/>
    <lineage>
        <taxon>Bacteria</taxon>
        <taxon>Pseudomonadati</taxon>
        <taxon>Pseudomonadota</taxon>
        <taxon>Alphaproteobacteria</taxon>
        <taxon>Sneathiellales</taxon>
        <taxon>Sneathiellaceae</taxon>
        <taxon>Sneathiella</taxon>
    </lineage>
</organism>
<keyword evidence="2" id="KW-0121">Carboxypeptidase</keyword>
<name>A0ABY4VZX6_9PROT</name>
<dbReference type="Proteomes" id="UP001056291">
    <property type="component" value="Chromosome"/>
</dbReference>
<keyword evidence="2" id="KW-0378">Hydrolase</keyword>